<sequence length="794" mass="83758">MSEAKEIMLPIEGMTCAACAARIEKNVAKLPGVKEVNVNLASERARVVLDSDTPWSEVVSKIEKTGYSVPVREVDLHITGMTCAACAARIEKVVGRLEAVKSVHVNLASEKARVSYVPGVIDEADIIQAVEKAGYGAILASEAAETEEKERKLRAYHRDLAKFGFSVLMTVPLVVQMFVMLVGGRPFLPNWLSWLLATPVQFYVGWRFYKGAYHALRGGAANMDVLVALGTSVAYVYSTVLTLLGRSDVYFDSSATVVTLIFMGKLLEARAKAKSSAAIESLAKLGAKVAHVLREGVETDVAVEELRVGDLVRVRPGEKVPTDGVVVEGTTSVDESFLTGESMPVSKHLGDEVVGASINQTSAFVMRVTKVGRDTALAQVIRLVDQAQGSKAPVQRLADKISGIFVPVVLGAALVTLLVWGMLGHWSHGLLAAIAVLVIACPCSLGLATPTAIMVGTGLGAESGILVKGGEHLELAHRVNTVVFDKTGTLTTGKPVVTDVWSADGVEQDDVLKVAAALEAQSEHPLGRAVVAYAKEHGVEIPSASEVQSVPGYGIRGMVKGARTRVGNRTWFVDANVTIPDDVLAAFESAGKTAVLVAQDERLLGAIAIADTLKSDVQGTVKELQTMGIEVWMITGDGARTAEAIAKLAGITNVMAGVLPAEKAAKVESLRHAGRVVAMVGDGINDAPALAAADIGIAMGTGTDVALEVADIVLMHGQTHGVVDALRLSKATMRKIRQNLFWAFFYNVLGIPLAALGVLSPIIAGAAMAFSSVSVVSNSLLLRRLQIGKEVHAA</sequence>
<feature type="domain" description="HMA" evidence="24">
    <location>
        <begin position="5"/>
        <end position="70"/>
    </location>
</feature>
<evidence type="ECO:0000259" key="24">
    <source>
        <dbReference type="PROSITE" id="PS50846"/>
    </source>
</evidence>
<dbReference type="Gene3D" id="2.70.150.10">
    <property type="entry name" value="Calcium-transporting ATPase, cytoplasmic transduction domain A"/>
    <property type="match status" value="1"/>
</dbReference>
<dbReference type="PROSITE" id="PS01229">
    <property type="entry name" value="COF_2"/>
    <property type="match status" value="1"/>
</dbReference>
<dbReference type="SUPFAM" id="SSF56784">
    <property type="entry name" value="HAD-like"/>
    <property type="match status" value="1"/>
</dbReference>
<dbReference type="HOGENOM" id="CLU_001771_0_3_9"/>
<keyword evidence="17" id="KW-0186">Copper</keyword>
<evidence type="ECO:0000256" key="9">
    <source>
        <dbReference type="ARBA" id="ARBA00022723"/>
    </source>
</evidence>
<dbReference type="eggNOG" id="COG2217">
    <property type="taxonomic scope" value="Bacteria"/>
</dbReference>
<dbReference type="InterPro" id="IPR008250">
    <property type="entry name" value="ATPase_P-typ_transduc_dom_A_sf"/>
</dbReference>
<dbReference type="GO" id="GO:0005886">
    <property type="term" value="C:plasma membrane"/>
    <property type="evidence" value="ECO:0007669"/>
    <property type="project" value="UniProtKB-SubCell"/>
</dbReference>
<dbReference type="SUPFAM" id="SSF81665">
    <property type="entry name" value="Calcium ATPase, transmembrane domain M"/>
    <property type="match status" value="1"/>
</dbReference>
<keyword evidence="9 23" id="KW-0479">Metal-binding</keyword>
<reference evidence="26" key="1">
    <citation type="submission" date="2009-09" db="EMBL/GenBank/DDBJ databases">
        <title>The complete chromosome of Alicyclobacillus acidocaldarius subsp. acidocaldarius DSM 446.</title>
        <authorList>
            <consortium name="US DOE Joint Genome Institute (JGI-PGF)"/>
            <person name="Lucas S."/>
            <person name="Copeland A."/>
            <person name="Lapidus A."/>
            <person name="Glavina del Rio T."/>
            <person name="Dalin E."/>
            <person name="Tice H."/>
            <person name="Bruce D."/>
            <person name="Goodwin L."/>
            <person name="Pitluck S."/>
            <person name="Kyrpides N."/>
            <person name="Mavromatis K."/>
            <person name="Ivanova N."/>
            <person name="Ovchinnikova G."/>
            <person name="Chertkov O."/>
            <person name="Sims D."/>
            <person name="Brettin T."/>
            <person name="Detter J.C."/>
            <person name="Han C."/>
            <person name="Larimer F."/>
            <person name="Land M."/>
            <person name="Hauser L."/>
            <person name="Markowitz V."/>
            <person name="Cheng J.-F."/>
            <person name="Hugenholtz P."/>
            <person name="Woyke T."/>
            <person name="Wu D."/>
            <person name="Pukall R."/>
            <person name="Klenk H.-P."/>
            <person name="Eisen J.A."/>
        </authorList>
    </citation>
    <scope>NUCLEOTIDE SEQUENCE [LARGE SCALE GENOMIC DNA]</scope>
    <source>
        <strain evidence="26">ATCC 27009 / DSM 446 / BCRC 14685 / JCM 5260 / KCTC 1825 / NBRC 15652 / NCIMB 11725 / NRRL B-14509 / 104-IA</strain>
    </source>
</reference>
<dbReference type="PROSITE" id="PS00154">
    <property type="entry name" value="ATPASE_E1_E2"/>
    <property type="match status" value="1"/>
</dbReference>
<evidence type="ECO:0000256" key="7">
    <source>
        <dbReference type="ARBA" id="ARBA00022553"/>
    </source>
</evidence>
<evidence type="ECO:0000256" key="10">
    <source>
        <dbReference type="ARBA" id="ARBA00022737"/>
    </source>
</evidence>
<keyword evidence="13 23" id="KW-0067">ATP-binding</keyword>
<organism evidence="25 26">
    <name type="scientific">Alicyclobacillus acidocaldarius subsp. acidocaldarius (strain ATCC 27009 / DSM 446 / BCRC 14685 / JCM 5260 / KCTC 1825 / NBRC 15652 / NCIMB 11725 / NRRL B-14509 / 104-IA)</name>
    <name type="common">Bacillus acidocaldarius</name>
    <dbReference type="NCBI Taxonomy" id="521098"/>
    <lineage>
        <taxon>Bacteria</taxon>
        <taxon>Bacillati</taxon>
        <taxon>Bacillota</taxon>
        <taxon>Bacilli</taxon>
        <taxon>Bacillales</taxon>
        <taxon>Alicyclobacillaceae</taxon>
        <taxon>Alicyclobacillus</taxon>
    </lineage>
</organism>
<dbReference type="GO" id="GO:0055070">
    <property type="term" value="P:copper ion homeostasis"/>
    <property type="evidence" value="ECO:0007669"/>
    <property type="project" value="TreeGrafter"/>
</dbReference>
<dbReference type="SUPFAM" id="SSF55008">
    <property type="entry name" value="HMA, heavy metal-associated domain"/>
    <property type="match status" value="2"/>
</dbReference>
<evidence type="ECO:0000256" key="1">
    <source>
        <dbReference type="ARBA" id="ARBA00004651"/>
    </source>
</evidence>
<dbReference type="Gene3D" id="3.40.50.1000">
    <property type="entry name" value="HAD superfamily/HAD-like"/>
    <property type="match status" value="1"/>
</dbReference>
<dbReference type="STRING" id="521098.Aaci_1113"/>
<keyword evidence="26" id="KW-1185">Reference proteome</keyword>
<feature type="transmembrane region" description="Helical" evidence="23">
    <location>
        <begin position="221"/>
        <end position="243"/>
    </location>
</feature>
<dbReference type="InterPro" id="IPR023214">
    <property type="entry name" value="HAD_sf"/>
</dbReference>
<dbReference type="NCBIfam" id="TIGR01525">
    <property type="entry name" value="ATPase-IB_hvy"/>
    <property type="match status" value="1"/>
</dbReference>
<protein>
    <recommendedName>
        <fullName evidence="4">Copper-exporting P-type ATPase</fullName>
        <ecNumber evidence="3">7.2.2.8</ecNumber>
    </recommendedName>
    <alternativeName>
        <fullName evidence="20">Copper-exporting P-type ATPase A</fullName>
    </alternativeName>
    <alternativeName>
        <fullName evidence="21">Cu(+)-exporting ATPase</fullName>
    </alternativeName>
</protein>
<dbReference type="SFLD" id="SFLDF00027">
    <property type="entry name" value="p-type_atpase"/>
    <property type="match status" value="1"/>
</dbReference>
<evidence type="ECO:0000256" key="13">
    <source>
        <dbReference type="ARBA" id="ARBA00022840"/>
    </source>
</evidence>
<dbReference type="FunFam" id="2.70.150.10:FF:000020">
    <property type="entry name" value="Copper-exporting P-type ATPase A"/>
    <property type="match status" value="1"/>
</dbReference>
<feature type="domain" description="HMA" evidence="24">
    <location>
        <begin position="72"/>
        <end position="138"/>
    </location>
</feature>
<dbReference type="SUPFAM" id="SSF81653">
    <property type="entry name" value="Calcium ATPase, transduction domain A"/>
    <property type="match status" value="1"/>
</dbReference>
<dbReference type="InterPro" id="IPR036412">
    <property type="entry name" value="HAD-like_sf"/>
</dbReference>
<evidence type="ECO:0000313" key="26">
    <source>
        <dbReference type="Proteomes" id="UP000001917"/>
    </source>
</evidence>
<evidence type="ECO:0000256" key="3">
    <source>
        <dbReference type="ARBA" id="ARBA00012517"/>
    </source>
</evidence>
<proteinExistence type="inferred from homology"/>
<dbReference type="PROSITE" id="PS01047">
    <property type="entry name" value="HMA_1"/>
    <property type="match status" value="2"/>
</dbReference>
<dbReference type="InterPro" id="IPR027256">
    <property type="entry name" value="P-typ_ATPase_IB"/>
</dbReference>
<dbReference type="KEGG" id="aac:Aaci_1113"/>
<keyword evidence="10" id="KW-0677">Repeat</keyword>
<evidence type="ECO:0000256" key="5">
    <source>
        <dbReference type="ARBA" id="ARBA00022448"/>
    </source>
</evidence>
<comment type="similarity">
    <text evidence="2 23">Belongs to the cation transport ATPase (P-type) (TC 3.A.3) family. Type IB subfamily.</text>
</comment>
<feature type="transmembrane region" description="Helical" evidence="23">
    <location>
        <begin position="160"/>
        <end position="179"/>
    </location>
</feature>
<dbReference type="NCBIfam" id="TIGR01511">
    <property type="entry name" value="ATPase-IB1_Cu"/>
    <property type="match status" value="1"/>
</dbReference>
<dbReference type="CDD" id="cd00371">
    <property type="entry name" value="HMA"/>
    <property type="match status" value="2"/>
</dbReference>
<dbReference type="InterPro" id="IPR036163">
    <property type="entry name" value="HMA_dom_sf"/>
</dbReference>
<dbReference type="FunFam" id="3.30.70.100:FF:000005">
    <property type="entry name" value="Copper-exporting P-type ATPase A"/>
    <property type="match status" value="2"/>
</dbReference>
<evidence type="ECO:0000256" key="2">
    <source>
        <dbReference type="ARBA" id="ARBA00006024"/>
    </source>
</evidence>
<dbReference type="PROSITE" id="PS50846">
    <property type="entry name" value="HMA_2"/>
    <property type="match status" value="2"/>
</dbReference>
<dbReference type="GO" id="GO:0016887">
    <property type="term" value="F:ATP hydrolysis activity"/>
    <property type="evidence" value="ECO:0007669"/>
    <property type="project" value="InterPro"/>
</dbReference>
<dbReference type="Gene3D" id="3.40.1110.10">
    <property type="entry name" value="Calcium-transporting ATPase, cytoplasmic domain N"/>
    <property type="match status" value="1"/>
</dbReference>
<evidence type="ECO:0000256" key="19">
    <source>
        <dbReference type="ARBA" id="ARBA00023136"/>
    </source>
</evidence>
<comment type="subcellular location">
    <subcellularLocation>
        <location evidence="1">Cell membrane</location>
        <topology evidence="1">Multi-pass membrane protein</topology>
    </subcellularLocation>
</comment>
<feature type="transmembrane region" description="Helical" evidence="23">
    <location>
        <begin position="429"/>
        <end position="448"/>
    </location>
</feature>
<dbReference type="Gene3D" id="3.30.70.100">
    <property type="match status" value="2"/>
</dbReference>
<dbReference type="InterPro" id="IPR018303">
    <property type="entry name" value="ATPase_P-typ_P_site"/>
</dbReference>
<dbReference type="NCBIfam" id="TIGR01494">
    <property type="entry name" value="ATPase_P-type"/>
    <property type="match status" value="1"/>
</dbReference>
<evidence type="ECO:0000256" key="12">
    <source>
        <dbReference type="ARBA" id="ARBA00022796"/>
    </source>
</evidence>
<dbReference type="NCBIfam" id="TIGR00003">
    <property type="entry name" value="copper ion binding protein"/>
    <property type="match status" value="2"/>
</dbReference>
<keyword evidence="12" id="KW-0187">Copper transport</keyword>
<keyword evidence="16 23" id="KW-1133">Transmembrane helix</keyword>
<dbReference type="InterPro" id="IPR006122">
    <property type="entry name" value="HMA_Cu_ion-bd"/>
</dbReference>
<keyword evidence="19 23" id="KW-0472">Membrane</keyword>
<gene>
    <name evidence="25" type="ordered locus">Aaci_1113</name>
</gene>
<evidence type="ECO:0000256" key="18">
    <source>
        <dbReference type="ARBA" id="ARBA00023065"/>
    </source>
</evidence>
<dbReference type="SFLD" id="SFLDS00003">
    <property type="entry name" value="Haloacid_Dehalogenase"/>
    <property type="match status" value="1"/>
</dbReference>
<keyword evidence="6 23" id="KW-1003">Cell membrane</keyword>
<dbReference type="InterPro" id="IPR059000">
    <property type="entry name" value="ATPase_P-type_domA"/>
</dbReference>
<keyword evidence="14" id="KW-0460">Magnesium</keyword>
<dbReference type="InterPro" id="IPR017969">
    <property type="entry name" value="Heavy-metal-associated_CS"/>
</dbReference>
<evidence type="ECO:0000256" key="11">
    <source>
        <dbReference type="ARBA" id="ARBA00022741"/>
    </source>
</evidence>
<evidence type="ECO:0000256" key="17">
    <source>
        <dbReference type="ARBA" id="ARBA00023008"/>
    </source>
</evidence>
<dbReference type="GO" id="GO:0005507">
    <property type="term" value="F:copper ion binding"/>
    <property type="evidence" value="ECO:0007669"/>
    <property type="project" value="InterPro"/>
</dbReference>
<dbReference type="PANTHER" id="PTHR43520:SF8">
    <property type="entry name" value="P-TYPE CU(+) TRANSPORTER"/>
    <property type="match status" value="1"/>
</dbReference>
<accession>C8WVM6</accession>
<evidence type="ECO:0000256" key="16">
    <source>
        <dbReference type="ARBA" id="ARBA00022989"/>
    </source>
</evidence>
<keyword evidence="8 23" id="KW-0812">Transmembrane</keyword>
<feature type="transmembrane region" description="Helical" evidence="23">
    <location>
        <begin position="401"/>
        <end position="423"/>
    </location>
</feature>
<dbReference type="GO" id="GO:0140581">
    <property type="term" value="F:P-type monovalent copper transporter activity"/>
    <property type="evidence" value="ECO:0007669"/>
    <property type="project" value="UniProtKB-EC"/>
</dbReference>
<name>C8WVM6_ALIAD</name>
<dbReference type="RefSeq" id="WP_012810490.1">
    <property type="nucleotide sequence ID" value="NC_013205.1"/>
</dbReference>
<dbReference type="Proteomes" id="UP000001917">
    <property type="component" value="Chromosome"/>
</dbReference>
<keyword evidence="15" id="KW-1278">Translocase</keyword>
<keyword evidence="7" id="KW-0597">Phosphoprotein</keyword>
<dbReference type="Pfam" id="PF00122">
    <property type="entry name" value="E1-E2_ATPase"/>
    <property type="match status" value="1"/>
</dbReference>
<evidence type="ECO:0000256" key="20">
    <source>
        <dbReference type="ARBA" id="ARBA00029719"/>
    </source>
</evidence>
<dbReference type="InterPro" id="IPR006121">
    <property type="entry name" value="HMA_dom"/>
</dbReference>
<dbReference type="InterPro" id="IPR023299">
    <property type="entry name" value="ATPase_P-typ_cyto_dom_N"/>
</dbReference>
<dbReference type="AlphaFoldDB" id="C8WVM6"/>
<dbReference type="SFLD" id="SFLDG00002">
    <property type="entry name" value="C1.7:_P-type_atpase_like"/>
    <property type="match status" value="1"/>
</dbReference>
<feature type="transmembrane region" description="Helical" evidence="23">
    <location>
        <begin position="739"/>
        <end position="756"/>
    </location>
</feature>
<dbReference type="CDD" id="cd02094">
    <property type="entry name" value="P-type_ATPase_Cu-like"/>
    <property type="match status" value="1"/>
</dbReference>
<evidence type="ECO:0000256" key="22">
    <source>
        <dbReference type="ARBA" id="ARBA00049289"/>
    </source>
</evidence>
<dbReference type="GO" id="GO:0005524">
    <property type="term" value="F:ATP binding"/>
    <property type="evidence" value="ECO:0007669"/>
    <property type="project" value="UniProtKB-UniRule"/>
</dbReference>
<reference evidence="25 26" key="2">
    <citation type="journal article" date="2010" name="Stand. Genomic Sci.">
        <title>Complete genome sequence of Alicyclobacillus acidocaldarius type strain (104-IA).</title>
        <authorList>
            <person name="Mavromatis K."/>
            <person name="Sikorski J."/>
            <person name="Lapidus A."/>
            <person name="Glavina Del Rio T."/>
            <person name="Copeland A."/>
            <person name="Tice H."/>
            <person name="Cheng J.F."/>
            <person name="Lucas S."/>
            <person name="Chen F."/>
            <person name="Nolan M."/>
            <person name="Bruce D."/>
            <person name="Goodwin L."/>
            <person name="Pitluck S."/>
            <person name="Ivanova N."/>
            <person name="Ovchinnikova G."/>
            <person name="Pati A."/>
            <person name="Chen A."/>
            <person name="Palaniappan K."/>
            <person name="Land M."/>
            <person name="Hauser L."/>
            <person name="Chang Y.J."/>
            <person name="Jeffries C.D."/>
            <person name="Chain P."/>
            <person name="Meincke L."/>
            <person name="Sims D."/>
            <person name="Chertkov O."/>
            <person name="Han C."/>
            <person name="Brettin T."/>
            <person name="Detter J.C."/>
            <person name="Wahrenburg C."/>
            <person name="Rohde M."/>
            <person name="Pukall R."/>
            <person name="Goker M."/>
            <person name="Bristow J."/>
            <person name="Eisen J.A."/>
            <person name="Markowitz V."/>
            <person name="Hugenholtz P."/>
            <person name="Klenk H.P."/>
            <person name="Kyrpides N.C."/>
        </authorList>
    </citation>
    <scope>NUCLEOTIDE SEQUENCE [LARGE SCALE GENOMIC DNA]</scope>
    <source>
        <strain evidence="26">ATCC 27009 / DSM 446 / BCRC 14685 / JCM 5260 / KCTC 1825 / NBRC 15652 / NCIMB 11725 / NRRL B-14509 / 104-IA</strain>
    </source>
</reference>
<dbReference type="InterPro" id="IPR001757">
    <property type="entry name" value="P_typ_ATPase"/>
</dbReference>
<dbReference type="PRINTS" id="PR00120">
    <property type="entry name" value="HATPASE"/>
</dbReference>
<feature type="transmembrane region" description="Helical" evidence="23">
    <location>
        <begin position="762"/>
        <end position="782"/>
    </location>
</feature>
<evidence type="ECO:0000256" key="4">
    <source>
        <dbReference type="ARBA" id="ARBA00015102"/>
    </source>
</evidence>
<dbReference type="Pfam" id="PF00403">
    <property type="entry name" value="HMA"/>
    <property type="match status" value="2"/>
</dbReference>
<keyword evidence="18" id="KW-0406">Ion transport</keyword>
<dbReference type="PRINTS" id="PR00119">
    <property type="entry name" value="CATATPASE"/>
</dbReference>
<evidence type="ECO:0000256" key="21">
    <source>
        <dbReference type="ARBA" id="ARBA00033239"/>
    </source>
</evidence>
<dbReference type="EC" id="7.2.2.8" evidence="3"/>
<evidence type="ECO:0000256" key="8">
    <source>
        <dbReference type="ARBA" id="ARBA00022692"/>
    </source>
</evidence>
<dbReference type="InterPro" id="IPR023298">
    <property type="entry name" value="ATPase_P-typ_TM_dom_sf"/>
</dbReference>
<evidence type="ECO:0000256" key="6">
    <source>
        <dbReference type="ARBA" id="ARBA00022475"/>
    </source>
</evidence>
<dbReference type="PANTHER" id="PTHR43520">
    <property type="entry name" value="ATP7, ISOFORM B"/>
    <property type="match status" value="1"/>
</dbReference>
<keyword evidence="11 23" id="KW-0547">Nucleotide-binding</keyword>
<keyword evidence="5" id="KW-0813">Transport</keyword>
<evidence type="ECO:0000256" key="15">
    <source>
        <dbReference type="ARBA" id="ARBA00022967"/>
    </source>
</evidence>
<dbReference type="EMBL" id="CP001727">
    <property type="protein sequence ID" value="ACV58148.1"/>
    <property type="molecule type" value="Genomic_DNA"/>
</dbReference>
<dbReference type="Pfam" id="PF00702">
    <property type="entry name" value="Hydrolase"/>
    <property type="match status" value="1"/>
</dbReference>
<dbReference type="GO" id="GO:0043682">
    <property type="term" value="F:P-type divalent copper transporter activity"/>
    <property type="evidence" value="ECO:0007669"/>
    <property type="project" value="TreeGrafter"/>
</dbReference>
<comment type="catalytic activity">
    <reaction evidence="22">
        <text>Cu(+)(in) + ATP + H2O = Cu(+)(out) + ADP + phosphate + H(+)</text>
        <dbReference type="Rhea" id="RHEA:25792"/>
        <dbReference type="ChEBI" id="CHEBI:15377"/>
        <dbReference type="ChEBI" id="CHEBI:15378"/>
        <dbReference type="ChEBI" id="CHEBI:30616"/>
        <dbReference type="ChEBI" id="CHEBI:43474"/>
        <dbReference type="ChEBI" id="CHEBI:49552"/>
        <dbReference type="ChEBI" id="CHEBI:456216"/>
        <dbReference type="EC" id="7.2.2.8"/>
    </reaction>
</comment>
<evidence type="ECO:0000313" key="25">
    <source>
        <dbReference type="EMBL" id="ACV58148.1"/>
    </source>
</evidence>
<dbReference type="InterPro" id="IPR044492">
    <property type="entry name" value="P_typ_ATPase_HD_dom"/>
</dbReference>
<evidence type="ECO:0000256" key="23">
    <source>
        <dbReference type="RuleBase" id="RU362081"/>
    </source>
</evidence>
<evidence type="ECO:0000256" key="14">
    <source>
        <dbReference type="ARBA" id="ARBA00022842"/>
    </source>
</evidence>